<sequence>MSRERAKYLVDLTKKEKYSLSSFDKNGKIPLHTVGRATEFERMPPVYKTDNYESCLQEPSDVFCELFFQLVSDEPNELLYMIEEYSEYSTTHFDHTKLRHGVCVTQRCQNYIENNTSISETILERCLNQTFWDDYRLKTRIQKYSCHNLASREIHIDNSDIAAGFIVLTILVLNVVGSLYDVYCTSLKRKGNPIILSFSIKRHWRNLITTSHNDGQSNNIKGFNGLRCIIAYGVIFVHTTITYYIIGGSIHEIETSYKSLLYQLMINGPILMQAFFVLAGFHLAYKLRIISEEYQLDWSIFPKAIFKRYLRLVPAYAFVLLMVATWFRLQGRGPFWEVVGEVNISNCKKSWWMSLIFINNYVNGPHCLVVSWSIAADMQLYLFGIILIILLKNTKFRQTILMSLVMLGSVIVAIHTYVRDLDAVVIYRPTVAAKIFETDPTFNETYRMGHGNMSSYLTGMSLGYFIYEWQKKKIDIRKYSKLRILYWLVIPMIVALVLSAAFFYRDGPRYPRHIRAICAAFIKTASGGLIAIFVAGLVMKLENVYRKVLEWDIWVIPSRLTYSIYLVHYPFLIVYMNMQNSLVHMSYLHMIATSVVITITSFIFSIPLYLLVEAPFSSILNTLQLKKTVIKQNDSNGCKKTK</sequence>
<feature type="transmembrane region" description="Helical" evidence="1">
    <location>
        <begin position="309"/>
        <end position="329"/>
    </location>
</feature>
<dbReference type="InterPro" id="IPR052728">
    <property type="entry name" value="O2_lipid_transport_reg"/>
</dbReference>
<dbReference type="EMBL" id="CAKOGL010000008">
    <property type="protein sequence ID" value="CAH2089179.1"/>
    <property type="molecule type" value="Genomic_DNA"/>
</dbReference>
<feature type="transmembrane region" description="Helical" evidence="1">
    <location>
        <begin position="369"/>
        <end position="391"/>
    </location>
</feature>
<organism evidence="3 4">
    <name type="scientific">Euphydryas editha</name>
    <name type="common">Edith's checkerspot</name>
    <dbReference type="NCBI Taxonomy" id="104508"/>
    <lineage>
        <taxon>Eukaryota</taxon>
        <taxon>Metazoa</taxon>
        <taxon>Ecdysozoa</taxon>
        <taxon>Arthropoda</taxon>
        <taxon>Hexapoda</taxon>
        <taxon>Insecta</taxon>
        <taxon>Pterygota</taxon>
        <taxon>Neoptera</taxon>
        <taxon>Endopterygota</taxon>
        <taxon>Lepidoptera</taxon>
        <taxon>Glossata</taxon>
        <taxon>Ditrysia</taxon>
        <taxon>Papilionoidea</taxon>
        <taxon>Nymphalidae</taxon>
        <taxon>Nymphalinae</taxon>
        <taxon>Euphydryas</taxon>
    </lineage>
</organism>
<keyword evidence="4" id="KW-1185">Reference proteome</keyword>
<proteinExistence type="predicted"/>
<feature type="domain" description="Acyltransferase 3" evidence="2">
    <location>
        <begin position="221"/>
        <end position="609"/>
    </location>
</feature>
<dbReference type="PANTHER" id="PTHR11161">
    <property type="entry name" value="O-ACYLTRANSFERASE"/>
    <property type="match status" value="1"/>
</dbReference>
<feature type="transmembrane region" description="Helical" evidence="1">
    <location>
        <begin position="229"/>
        <end position="250"/>
    </location>
</feature>
<feature type="transmembrane region" description="Helical" evidence="1">
    <location>
        <begin position="270"/>
        <end position="288"/>
    </location>
</feature>
<feature type="transmembrane region" description="Helical" evidence="1">
    <location>
        <begin position="484"/>
        <end position="504"/>
    </location>
</feature>
<keyword evidence="1" id="KW-1133">Transmembrane helix</keyword>
<dbReference type="GO" id="GO:0016747">
    <property type="term" value="F:acyltransferase activity, transferring groups other than amino-acyl groups"/>
    <property type="evidence" value="ECO:0007669"/>
    <property type="project" value="InterPro"/>
</dbReference>
<feature type="transmembrane region" description="Helical" evidence="1">
    <location>
        <begin position="559"/>
        <end position="578"/>
    </location>
</feature>
<name>A0AAU9TNL3_EUPED</name>
<protein>
    <recommendedName>
        <fullName evidence="2">Acyltransferase 3 domain-containing protein</fullName>
    </recommendedName>
</protein>
<reference evidence="3" key="1">
    <citation type="submission" date="2022-03" db="EMBL/GenBank/DDBJ databases">
        <authorList>
            <person name="Tunstrom K."/>
        </authorList>
    </citation>
    <scope>NUCLEOTIDE SEQUENCE</scope>
</reference>
<evidence type="ECO:0000256" key="1">
    <source>
        <dbReference type="SAM" id="Phobius"/>
    </source>
</evidence>
<feature type="transmembrane region" description="Helical" evidence="1">
    <location>
        <begin position="400"/>
        <end position="418"/>
    </location>
</feature>
<evidence type="ECO:0000259" key="2">
    <source>
        <dbReference type="Pfam" id="PF01757"/>
    </source>
</evidence>
<dbReference type="Proteomes" id="UP001153954">
    <property type="component" value="Unassembled WGS sequence"/>
</dbReference>
<accession>A0AAU9TNL3</accession>
<evidence type="ECO:0000313" key="4">
    <source>
        <dbReference type="Proteomes" id="UP001153954"/>
    </source>
</evidence>
<dbReference type="PANTHER" id="PTHR11161:SF22">
    <property type="entry name" value="ACYLTRANSFERASE 3 DOMAIN-CONTAINING PROTEIN-RELATED"/>
    <property type="match status" value="1"/>
</dbReference>
<evidence type="ECO:0000313" key="3">
    <source>
        <dbReference type="EMBL" id="CAH2089179.1"/>
    </source>
</evidence>
<feature type="transmembrane region" description="Helical" evidence="1">
    <location>
        <begin position="516"/>
        <end position="539"/>
    </location>
</feature>
<dbReference type="InterPro" id="IPR002656">
    <property type="entry name" value="Acyl_transf_3_dom"/>
</dbReference>
<gene>
    <name evidence="3" type="ORF">EEDITHA_LOCUS5261</name>
</gene>
<keyword evidence="1" id="KW-0472">Membrane</keyword>
<dbReference type="Pfam" id="PF01757">
    <property type="entry name" value="Acyl_transf_3"/>
    <property type="match status" value="1"/>
</dbReference>
<dbReference type="AlphaFoldDB" id="A0AAU9TNL3"/>
<feature type="transmembrane region" description="Helical" evidence="1">
    <location>
        <begin position="590"/>
        <end position="612"/>
    </location>
</feature>
<feature type="transmembrane region" description="Helical" evidence="1">
    <location>
        <begin position="161"/>
        <end position="180"/>
    </location>
</feature>
<comment type="caution">
    <text evidence="3">The sequence shown here is derived from an EMBL/GenBank/DDBJ whole genome shotgun (WGS) entry which is preliminary data.</text>
</comment>
<keyword evidence="1" id="KW-0812">Transmembrane</keyword>